<dbReference type="EMBL" id="BNAR01000029">
    <property type="protein sequence ID" value="GHH62772.1"/>
    <property type="molecule type" value="Genomic_DNA"/>
</dbReference>
<feature type="domain" description="HTH marR-type" evidence="1">
    <location>
        <begin position="15"/>
        <end position="146"/>
    </location>
</feature>
<dbReference type="InterPro" id="IPR039422">
    <property type="entry name" value="MarR/SlyA-like"/>
</dbReference>
<proteinExistence type="predicted"/>
<evidence type="ECO:0000313" key="2">
    <source>
        <dbReference type="EMBL" id="GHH62772.1"/>
    </source>
</evidence>
<dbReference type="InterPro" id="IPR036390">
    <property type="entry name" value="WH_DNA-bd_sf"/>
</dbReference>
<dbReference type="SMART" id="SM00347">
    <property type="entry name" value="HTH_MARR"/>
    <property type="match status" value="1"/>
</dbReference>
<dbReference type="Gene3D" id="1.10.10.10">
    <property type="entry name" value="Winged helix-like DNA-binding domain superfamily/Winged helix DNA-binding domain"/>
    <property type="match status" value="1"/>
</dbReference>
<dbReference type="SUPFAM" id="SSF46785">
    <property type="entry name" value="Winged helix' DNA-binding domain"/>
    <property type="match status" value="1"/>
</dbReference>
<accession>A0ABQ3MUU7</accession>
<keyword evidence="3" id="KW-1185">Reference proteome</keyword>
<evidence type="ECO:0000259" key="1">
    <source>
        <dbReference type="PROSITE" id="PS50995"/>
    </source>
</evidence>
<dbReference type="InterPro" id="IPR000835">
    <property type="entry name" value="HTH_MarR-typ"/>
</dbReference>
<dbReference type="InterPro" id="IPR036388">
    <property type="entry name" value="WH-like_DNA-bd_sf"/>
</dbReference>
<dbReference type="PANTHER" id="PTHR33164">
    <property type="entry name" value="TRANSCRIPTIONAL REGULATOR, MARR FAMILY"/>
    <property type="match status" value="1"/>
</dbReference>
<dbReference type="PANTHER" id="PTHR33164:SF43">
    <property type="entry name" value="HTH-TYPE TRANSCRIPTIONAL REPRESSOR YETL"/>
    <property type="match status" value="1"/>
</dbReference>
<name>A0ABQ3MUU7_9PSEU</name>
<dbReference type="PROSITE" id="PS50995">
    <property type="entry name" value="HTH_MARR_2"/>
    <property type="match status" value="1"/>
</dbReference>
<dbReference type="PRINTS" id="PR00598">
    <property type="entry name" value="HTHMARR"/>
</dbReference>
<dbReference type="Proteomes" id="UP000605568">
    <property type="component" value="Unassembled WGS sequence"/>
</dbReference>
<evidence type="ECO:0000313" key="3">
    <source>
        <dbReference type="Proteomes" id="UP000605568"/>
    </source>
</evidence>
<protein>
    <submittedName>
        <fullName evidence="2">MarR family transcriptional regulator</fullName>
    </submittedName>
</protein>
<sequence>MRLFGTVVLMGTKGCTDLMMLLHRTGHALETELTARLAEIGLTPRARCVLSSALDAGRTQTEIADHVGIDKTTMVVTMDALEAAGYAEREPSPTDRRARVVVVTGKGREIVAKADDVYEDVVGSVLGSLPPDEREGMVNGLTRLVEGRLGTVVACDKPPRKRALRHAIG</sequence>
<gene>
    <name evidence="2" type="primary">marR</name>
    <name evidence="2" type="ORF">GCM10017774_91100</name>
</gene>
<comment type="caution">
    <text evidence="2">The sequence shown here is derived from an EMBL/GenBank/DDBJ whole genome shotgun (WGS) entry which is preliminary data.</text>
</comment>
<organism evidence="2 3">
    <name type="scientific">Lentzea cavernae</name>
    <dbReference type="NCBI Taxonomy" id="2020703"/>
    <lineage>
        <taxon>Bacteria</taxon>
        <taxon>Bacillati</taxon>
        <taxon>Actinomycetota</taxon>
        <taxon>Actinomycetes</taxon>
        <taxon>Pseudonocardiales</taxon>
        <taxon>Pseudonocardiaceae</taxon>
        <taxon>Lentzea</taxon>
    </lineage>
</organism>
<dbReference type="Pfam" id="PF12802">
    <property type="entry name" value="MarR_2"/>
    <property type="match status" value="1"/>
</dbReference>
<reference evidence="3" key="1">
    <citation type="journal article" date="2019" name="Int. J. Syst. Evol. Microbiol.">
        <title>The Global Catalogue of Microorganisms (GCM) 10K type strain sequencing project: providing services to taxonomists for standard genome sequencing and annotation.</title>
        <authorList>
            <consortium name="The Broad Institute Genomics Platform"/>
            <consortium name="The Broad Institute Genome Sequencing Center for Infectious Disease"/>
            <person name="Wu L."/>
            <person name="Ma J."/>
        </authorList>
    </citation>
    <scope>NUCLEOTIDE SEQUENCE [LARGE SCALE GENOMIC DNA]</scope>
    <source>
        <strain evidence="3">CGMCC 4.7367</strain>
    </source>
</reference>